<reference evidence="3 4" key="1">
    <citation type="submission" date="2016-10" db="EMBL/GenBank/DDBJ databases">
        <authorList>
            <person name="Cai Z."/>
        </authorList>
    </citation>
    <scope>NUCLEOTIDE SEQUENCE [LARGE SCALE GENOMIC DNA]</scope>
</reference>
<dbReference type="PROSITE" id="PS01248">
    <property type="entry name" value="EGF_LAM_1"/>
    <property type="match status" value="1"/>
</dbReference>
<dbReference type="AlphaFoldDB" id="A0A383VGG1"/>
<dbReference type="Proteomes" id="UP000256970">
    <property type="component" value="Unassembled WGS sequence"/>
</dbReference>
<evidence type="ECO:0000259" key="2">
    <source>
        <dbReference type="PROSITE" id="PS01248"/>
    </source>
</evidence>
<evidence type="ECO:0000313" key="4">
    <source>
        <dbReference type="Proteomes" id="UP000256970"/>
    </source>
</evidence>
<keyword evidence="1" id="KW-0732">Signal</keyword>
<dbReference type="Gene3D" id="2.10.50.10">
    <property type="entry name" value="Tumor Necrosis Factor Receptor, subunit A, domain 2"/>
    <property type="match status" value="1"/>
</dbReference>
<dbReference type="SMART" id="SM01411">
    <property type="entry name" value="Ephrin_rec_like"/>
    <property type="match status" value="2"/>
</dbReference>
<name>A0A383VGG1_TETOB</name>
<feature type="chain" id="PRO_5016846835" description="Laminin EGF-like domain-containing protein" evidence="1">
    <location>
        <begin position="31"/>
        <end position="818"/>
    </location>
</feature>
<gene>
    <name evidence="3" type="ORF">BQ4739_LOCUS4301</name>
</gene>
<evidence type="ECO:0000313" key="3">
    <source>
        <dbReference type="EMBL" id="SZX63754.1"/>
    </source>
</evidence>
<dbReference type="InterPro" id="IPR002049">
    <property type="entry name" value="LE_dom"/>
</dbReference>
<proteinExistence type="predicted"/>
<dbReference type="EMBL" id="FNXT01000341">
    <property type="protein sequence ID" value="SZX63754.1"/>
    <property type="molecule type" value="Genomic_DNA"/>
</dbReference>
<accession>A0A383VGG1</accession>
<organism evidence="3 4">
    <name type="scientific">Tetradesmus obliquus</name>
    <name type="common">Green alga</name>
    <name type="synonym">Acutodesmus obliquus</name>
    <dbReference type="NCBI Taxonomy" id="3088"/>
    <lineage>
        <taxon>Eukaryota</taxon>
        <taxon>Viridiplantae</taxon>
        <taxon>Chlorophyta</taxon>
        <taxon>core chlorophytes</taxon>
        <taxon>Chlorophyceae</taxon>
        <taxon>CS clade</taxon>
        <taxon>Sphaeropleales</taxon>
        <taxon>Scenedesmaceae</taxon>
        <taxon>Tetradesmus</taxon>
    </lineage>
</organism>
<sequence length="818" mass="83507">MVRAGGVWSGLAMLLLVLLLFCSSSSSVHAAPDKQQRTAPRRLQVRSPLFSPDIPTCYPAADSLNFTSTGCGTGCNSCTKQANPDGQRTCACCKRGFRFSTNDTVNCTPCPIGSFSRTEGSSVCTVCRTGQTNGAQGSSVCDWCAPGYKMVNVSNPAAGCNACGEATVSLGGPFNATRSCQSCDRSRYTWRQERTYCNGCAPGTAGLTCAACSPGLWSAGGNATTSICRPCPVGTSSAAGAPSSAACNITVAVCSTAPTRALFSLPDGPGYTVDATNWLTKCGKTLRGSRCRAQANELCPDGICSLSTTCDATGKWIEPGIDGTTGAVCGSSPMPPKTAAGWFIFDGAPLDPTAWAAACSNKYQRQTCSTTAACGQGFKGNLSAVCQADGSWGQLSGECRSNTCAGAPPNVPVSGGATFITAAWTQICGVTPRGSNCTTSDACTPDGSVTATCSAAGTWINTSGGCSLNPTAPPCANTKGLEAVPWLDSAKWIAQCGNTAVGQTCSKTNTICAGGFVGTVSAVCFAAGWQVIQGQDRCGDTCSIAPPDPPVNPPGQFNSFAWNSICGNTPRGSRCSTTDACSPEGSVSATCGADGSWTNLAGGCFQSATDRCFTNDGMTLVPNLDLDTWRFECSATRFGQTCVLTTACKSGFLGTISALCTTTGWRVNAGQDTCTDTCTIAPTNVPVTAPGSCNSAAWNSICGNTKVGSNCTTTDACTPDGFVSATCSTAGWVNIAGSCFKAAPPPPCATINGMKNVPWLDSDKWIAQCGNTALGQICSKTNTVCVGLDNFTVGTVSARCTSTGWTEVTGQCDFPATG</sequence>
<feature type="signal peptide" evidence="1">
    <location>
        <begin position="1"/>
        <end position="30"/>
    </location>
</feature>
<protein>
    <recommendedName>
        <fullName evidence="2">Laminin EGF-like domain-containing protein</fullName>
    </recommendedName>
</protein>
<feature type="domain" description="Laminin EGF-like" evidence="2">
    <location>
        <begin position="197"/>
        <end position="231"/>
    </location>
</feature>
<keyword evidence="4" id="KW-1185">Reference proteome</keyword>
<evidence type="ECO:0000256" key="1">
    <source>
        <dbReference type="SAM" id="SignalP"/>
    </source>
</evidence>